<evidence type="ECO:0000256" key="1">
    <source>
        <dbReference type="ARBA" id="ARBA00001933"/>
    </source>
</evidence>
<comment type="cofactor">
    <cofactor evidence="1">
        <name>pyridoxal 5'-phosphate</name>
        <dbReference type="ChEBI" id="CHEBI:597326"/>
    </cofactor>
</comment>
<dbReference type="PANTHER" id="PTHR42937">
    <property type="match status" value="1"/>
</dbReference>
<reference evidence="4 5" key="1">
    <citation type="submission" date="2016-10" db="EMBL/GenBank/DDBJ databases">
        <authorList>
            <person name="de Groot N.N."/>
        </authorList>
    </citation>
    <scope>NUCLEOTIDE SEQUENCE [LARGE SCALE GENOMIC DNA]</scope>
    <source>
        <strain evidence="4 5">AA1</strain>
    </source>
</reference>
<evidence type="ECO:0000313" key="5">
    <source>
        <dbReference type="Proteomes" id="UP000198870"/>
    </source>
</evidence>
<keyword evidence="4" id="KW-0456">Lyase</keyword>
<dbReference type="NCBIfam" id="TIGR01747">
    <property type="entry name" value="diampropi_NH3ly"/>
    <property type="match status" value="1"/>
</dbReference>
<dbReference type="OrthoDB" id="34584at2"/>
<evidence type="ECO:0000313" key="4">
    <source>
        <dbReference type="EMBL" id="SCY35349.1"/>
    </source>
</evidence>
<accession>A0A1G5F7X3</accession>
<proteinExistence type="predicted"/>
<dbReference type="AlphaFoldDB" id="A0A1G5F7X3"/>
<dbReference type="Proteomes" id="UP000198870">
    <property type="component" value="Unassembled WGS sequence"/>
</dbReference>
<dbReference type="RefSeq" id="WP_092210849.1">
    <property type="nucleotide sequence ID" value="NZ_FMUX01000007.1"/>
</dbReference>
<keyword evidence="2" id="KW-0663">Pyridoxal phosphate</keyword>
<gene>
    <name evidence="4" type="ORF">SAMN05216233_107206</name>
</gene>
<organism evidence="4 5">
    <name type="scientific">Desulfoluna spongiiphila</name>
    <dbReference type="NCBI Taxonomy" id="419481"/>
    <lineage>
        <taxon>Bacteria</taxon>
        <taxon>Pseudomonadati</taxon>
        <taxon>Thermodesulfobacteriota</taxon>
        <taxon>Desulfobacteria</taxon>
        <taxon>Desulfobacterales</taxon>
        <taxon>Desulfolunaceae</taxon>
        <taxon>Desulfoluna</taxon>
    </lineage>
</organism>
<dbReference type="InterPro" id="IPR010081">
    <property type="entry name" value="DiNH2opropionate_NH3_lyase"/>
</dbReference>
<dbReference type="Gene3D" id="3.40.50.1100">
    <property type="match status" value="2"/>
</dbReference>
<dbReference type="CDD" id="cd00640">
    <property type="entry name" value="Trp-synth-beta_II"/>
    <property type="match status" value="1"/>
</dbReference>
<dbReference type="EMBL" id="FMUX01000007">
    <property type="protein sequence ID" value="SCY35349.1"/>
    <property type="molecule type" value="Genomic_DNA"/>
</dbReference>
<dbReference type="PANTHER" id="PTHR42937:SF1">
    <property type="entry name" value="DIAMINOPROPIONATE AMMONIA-LYASE"/>
    <property type="match status" value="1"/>
</dbReference>
<dbReference type="InterPro" id="IPR036052">
    <property type="entry name" value="TrpB-like_PALP_sf"/>
</dbReference>
<dbReference type="GO" id="GO:0030170">
    <property type="term" value="F:pyridoxal phosphate binding"/>
    <property type="evidence" value="ECO:0007669"/>
    <property type="project" value="InterPro"/>
</dbReference>
<dbReference type="SUPFAM" id="SSF53686">
    <property type="entry name" value="Tryptophan synthase beta subunit-like PLP-dependent enzymes"/>
    <property type="match status" value="1"/>
</dbReference>
<dbReference type="Pfam" id="PF00291">
    <property type="entry name" value="PALP"/>
    <property type="match status" value="1"/>
</dbReference>
<evidence type="ECO:0000256" key="2">
    <source>
        <dbReference type="ARBA" id="ARBA00022898"/>
    </source>
</evidence>
<keyword evidence="5" id="KW-1185">Reference proteome</keyword>
<dbReference type="InterPro" id="IPR001926">
    <property type="entry name" value="TrpB-like_PALP"/>
</dbReference>
<dbReference type="STRING" id="419481.SAMN05216233_107206"/>
<dbReference type="GO" id="GO:0008838">
    <property type="term" value="F:diaminopropionate ammonia-lyase activity"/>
    <property type="evidence" value="ECO:0007669"/>
    <property type="project" value="InterPro"/>
</dbReference>
<protein>
    <submittedName>
        <fullName evidence="4">Diaminopropionate ammonia-lyase</fullName>
    </submittedName>
</protein>
<feature type="domain" description="Tryptophan synthase beta chain-like PALP" evidence="3">
    <location>
        <begin position="41"/>
        <end position="339"/>
    </location>
</feature>
<name>A0A1G5F7X3_9BACT</name>
<evidence type="ECO:0000259" key="3">
    <source>
        <dbReference type="Pfam" id="PF00291"/>
    </source>
</evidence>
<sequence>MSYKKCGCEFFAADCAGKTDCDLFTPEVAKKVRRYAKTLEQYEPTPLVALNELSKELNVKHIFVKDESYRMGLKAFKSIGVVYGVSKVLCKHLGVNIDDIDFDYFLKPEVNAKIKDIVLIAATDGNHGKGLAYAAKLIGCQCYIYMPSQTVPARVEAIEKLGAEVTVTPHNYDGTLKLVIEKAAKMGWCHVQDQAWEGYTETTNFISQGYTAIADEIREQLGETKPTHIILQAGAGSFAVGIMAYYSTLMGENKPHMTIVEPDTAGCYMQSALANTFTTVDGDLATIMAGLSVGEPNIFAYTVLKDIVDYYITCPNEFSATGMRILATPMGSDTKITSGDSGAVCLGVTYGICTMDALKDIREEMKLTKDSVLLFISTEGDTDPEIYRNIIWNGSYPLSA</sequence>
<dbReference type="NCBIfam" id="NF006058">
    <property type="entry name" value="PRK08206.1"/>
    <property type="match status" value="1"/>
</dbReference>